<evidence type="ECO:0000313" key="3">
    <source>
        <dbReference type="Proteomes" id="UP000799536"/>
    </source>
</evidence>
<feature type="compositionally biased region" description="Polar residues" evidence="1">
    <location>
        <begin position="239"/>
        <end position="251"/>
    </location>
</feature>
<feature type="compositionally biased region" description="Polar residues" evidence="1">
    <location>
        <begin position="259"/>
        <end position="275"/>
    </location>
</feature>
<feature type="compositionally biased region" description="Basic and acidic residues" evidence="1">
    <location>
        <begin position="54"/>
        <end position="63"/>
    </location>
</feature>
<dbReference type="OrthoDB" id="5404004at2759"/>
<feature type="compositionally biased region" description="Polar residues" evidence="1">
    <location>
        <begin position="43"/>
        <end position="53"/>
    </location>
</feature>
<feature type="compositionally biased region" description="Low complexity" evidence="1">
    <location>
        <begin position="380"/>
        <end position="396"/>
    </location>
</feature>
<feature type="region of interest" description="Disordered" evidence="1">
    <location>
        <begin position="198"/>
        <end position="289"/>
    </location>
</feature>
<evidence type="ECO:0000256" key="1">
    <source>
        <dbReference type="SAM" id="MobiDB-lite"/>
    </source>
</evidence>
<name>A0A9P4JSY6_9PLEO</name>
<feature type="compositionally biased region" description="Polar residues" evidence="1">
    <location>
        <begin position="138"/>
        <end position="162"/>
    </location>
</feature>
<dbReference type="Proteomes" id="UP000799536">
    <property type="component" value="Unassembled WGS sequence"/>
</dbReference>
<evidence type="ECO:0000313" key="2">
    <source>
        <dbReference type="EMBL" id="KAF2204991.1"/>
    </source>
</evidence>
<feature type="compositionally biased region" description="Basic and acidic residues" evidence="1">
    <location>
        <begin position="205"/>
        <end position="217"/>
    </location>
</feature>
<feature type="region of interest" description="Disordered" evidence="1">
    <location>
        <begin position="530"/>
        <end position="555"/>
    </location>
</feature>
<accession>A0A9P4JSY6</accession>
<reference evidence="2" key="1">
    <citation type="journal article" date="2020" name="Stud. Mycol.">
        <title>101 Dothideomycetes genomes: a test case for predicting lifestyles and emergence of pathogens.</title>
        <authorList>
            <person name="Haridas S."/>
            <person name="Albert R."/>
            <person name="Binder M."/>
            <person name="Bloem J."/>
            <person name="Labutti K."/>
            <person name="Salamov A."/>
            <person name="Andreopoulos B."/>
            <person name="Baker S."/>
            <person name="Barry K."/>
            <person name="Bills G."/>
            <person name="Bluhm B."/>
            <person name="Cannon C."/>
            <person name="Castanera R."/>
            <person name="Culley D."/>
            <person name="Daum C."/>
            <person name="Ezra D."/>
            <person name="Gonzalez J."/>
            <person name="Henrissat B."/>
            <person name="Kuo A."/>
            <person name="Liang C."/>
            <person name="Lipzen A."/>
            <person name="Lutzoni F."/>
            <person name="Magnuson J."/>
            <person name="Mondo S."/>
            <person name="Nolan M."/>
            <person name="Ohm R."/>
            <person name="Pangilinan J."/>
            <person name="Park H.-J."/>
            <person name="Ramirez L."/>
            <person name="Alfaro M."/>
            <person name="Sun H."/>
            <person name="Tritt A."/>
            <person name="Yoshinaga Y."/>
            <person name="Zwiers L.-H."/>
            <person name="Turgeon B."/>
            <person name="Goodwin S."/>
            <person name="Spatafora J."/>
            <person name="Crous P."/>
            <person name="Grigoriev I."/>
        </authorList>
    </citation>
    <scope>NUCLEOTIDE SEQUENCE</scope>
    <source>
        <strain evidence="2">ATCC 74209</strain>
    </source>
</reference>
<dbReference type="EMBL" id="ML993864">
    <property type="protein sequence ID" value="KAF2204991.1"/>
    <property type="molecule type" value="Genomic_DNA"/>
</dbReference>
<feature type="region of interest" description="Disordered" evidence="1">
    <location>
        <begin position="1"/>
        <end position="76"/>
    </location>
</feature>
<feature type="compositionally biased region" description="Low complexity" evidence="1">
    <location>
        <begin position="218"/>
        <end position="229"/>
    </location>
</feature>
<feature type="region of interest" description="Disordered" evidence="1">
    <location>
        <begin position="349"/>
        <end position="477"/>
    </location>
</feature>
<protein>
    <submittedName>
        <fullName evidence="2">Uncharacterized protein</fullName>
    </submittedName>
</protein>
<proteinExistence type="predicted"/>
<keyword evidence="3" id="KW-1185">Reference proteome</keyword>
<feature type="compositionally biased region" description="Basic and acidic residues" evidence="1">
    <location>
        <begin position="435"/>
        <end position="444"/>
    </location>
</feature>
<feature type="compositionally biased region" description="Basic residues" evidence="1">
    <location>
        <begin position="411"/>
        <end position="420"/>
    </location>
</feature>
<organism evidence="2 3">
    <name type="scientific">Delitschia confertaspora ATCC 74209</name>
    <dbReference type="NCBI Taxonomy" id="1513339"/>
    <lineage>
        <taxon>Eukaryota</taxon>
        <taxon>Fungi</taxon>
        <taxon>Dikarya</taxon>
        <taxon>Ascomycota</taxon>
        <taxon>Pezizomycotina</taxon>
        <taxon>Dothideomycetes</taxon>
        <taxon>Pleosporomycetidae</taxon>
        <taxon>Pleosporales</taxon>
        <taxon>Delitschiaceae</taxon>
        <taxon>Delitschia</taxon>
    </lineage>
</organism>
<gene>
    <name evidence="2" type="ORF">GQ43DRAFT_363429</name>
</gene>
<feature type="region of interest" description="Disordered" evidence="1">
    <location>
        <begin position="133"/>
        <end position="171"/>
    </location>
</feature>
<sequence>MARMLSRSRSMKMLKGSAKEIGQRDVGNVTPLPSNIHAGIEQLNPTTYATTTDMRADTPEPRQRPRTSSGPADRSKLFHKKVAPVTLSPGEHDLLPISSHSTTVLYTAEVHEDGIIGMALGSPTMASPWNTAPHGTDFVTTRHQGPITHISSDNSSRNTTEGKQGAPKPKISRWKSIFGRKHQAPSQQQTSFYQAQQSVYPPQVDSHHEEERLDSRAISRSASRVVSPAPFKPEHQASQKKSGSHTPSSGGQLRAETNVKISSGRHQTTLTNPETSPKPPSKDNWNASPMVPKVVVSNGSRDVSPRTMGGTPLLDVDIPRIEMERYSVMFGSLLQPNGTSSLLARRQGNPERLKPLNELSMKPQREEDVSRMKPRRRATSPSIPNSPSSSLSLFPQPDKPRESLLPSPRMTHVHRPRPLQRSRTAPPASPNRQSFAKELDDSAKELSQSPKRAADEETGLETPGVPPTLSSRHSFESGSDGVTILVAKAPSPFQRRMKEPEWEIISKPLVRSVSQNQTAVVPLNVRADIKTRSQNDQTPKSADLTPQKDNQSTVGVARTVSVSRAAGLTRRQMLKPMNPKALGTSEKLVERRAMTPTLVELENRKSQRVQIVDA</sequence>
<comment type="caution">
    <text evidence="2">The sequence shown here is derived from an EMBL/GenBank/DDBJ whole genome shotgun (WGS) entry which is preliminary data.</text>
</comment>
<dbReference type="AlphaFoldDB" id="A0A9P4JSY6"/>